<evidence type="ECO:0000313" key="2">
    <source>
        <dbReference type="Proteomes" id="UP000310108"/>
    </source>
</evidence>
<protein>
    <submittedName>
        <fullName evidence="1">Uncharacterized protein</fullName>
    </submittedName>
</protein>
<dbReference type="AlphaFoldDB" id="A0A4U6XRT9"/>
<sequence length="292" mass="31710">MKTLSDDELRGLAGQYFVPKGLYQYTKSLPFLGDLKCDTSTLVAGQWTEISTDCTIGASGHADGAWIKGTFKFYSDWALFQTSDPRQDNYVSAEYMPGPLHDGQTPATVQSLAVRFDQKGTERPFQKAIIIIDIVIFDTRTSGDFDGVDTFLAENSGVPPTIRVSGHLGGYVKVGDVIKGSPHKPHPQFDLVVSKEEAVRPGGRKEDIRGGAELFVSVESLLDVPLPRRVEGSFPATGGSLTTGPSRAVYFVRREHSGGKVIASPVFIKNKAKCFPRNSESGCLPGYESKLS</sequence>
<proteinExistence type="predicted"/>
<keyword evidence="2" id="KW-1185">Reference proteome</keyword>
<comment type="caution">
    <text evidence="1">The sequence shown here is derived from an EMBL/GenBank/DDBJ whole genome shotgun (WGS) entry which is preliminary data.</text>
</comment>
<dbReference type="STRING" id="1306861.A0A4U6XRT9"/>
<dbReference type="EMBL" id="PJEX01000022">
    <property type="protein sequence ID" value="TKW58615.1"/>
    <property type="molecule type" value="Genomic_DNA"/>
</dbReference>
<accession>A0A4U6XRT9</accession>
<reference evidence="1 2" key="1">
    <citation type="journal article" date="2019" name="PLoS ONE">
        <title>Comparative genome analysis indicates high evolutionary potential of pathogenicity genes in Colletotrichum tanaceti.</title>
        <authorList>
            <person name="Lelwala R.V."/>
            <person name="Korhonen P.K."/>
            <person name="Young N.D."/>
            <person name="Scott J.B."/>
            <person name="Ades P.A."/>
            <person name="Gasser R.B."/>
            <person name="Taylor P.W.J."/>
        </authorList>
    </citation>
    <scope>NUCLEOTIDE SEQUENCE [LARGE SCALE GENOMIC DNA]</scope>
    <source>
        <strain evidence="1">BRIP57314</strain>
    </source>
</reference>
<gene>
    <name evidence="1" type="ORF">CTA1_11467</name>
</gene>
<evidence type="ECO:0000313" key="1">
    <source>
        <dbReference type="EMBL" id="TKW58615.1"/>
    </source>
</evidence>
<organism evidence="1 2">
    <name type="scientific">Colletotrichum tanaceti</name>
    <dbReference type="NCBI Taxonomy" id="1306861"/>
    <lineage>
        <taxon>Eukaryota</taxon>
        <taxon>Fungi</taxon>
        <taxon>Dikarya</taxon>
        <taxon>Ascomycota</taxon>
        <taxon>Pezizomycotina</taxon>
        <taxon>Sordariomycetes</taxon>
        <taxon>Hypocreomycetidae</taxon>
        <taxon>Glomerellales</taxon>
        <taxon>Glomerellaceae</taxon>
        <taxon>Colletotrichum</taxon>
        <taxon>Colletotrichum destructivum species complex</taxon>
    </lineage>
</organism>
<dbReference type="Proteomes" id="UP000310108">
    <property type="component" value="Unassembled WGS sequence"/>
</dbReference>
<name>A0A4U6XRT9_9PEZI</name>